<keyword evidence="3" id="KW-1185">Reference proteome</keyword>
<evidence type="ECO:0000313" key="3">
    <source>
        <dbReference type="Proteomes" id="UP000265520"/>
    </source>
</evidence>
<evidence type="ECO:0000313" key="2">
    <source>
        <dbReference type="EMBL" id="MCI80936.1"/>
    </source>
</evidence>
<feature type="region of interest" description="Disordered" evidence="1">
    <location>
        <begin position="1"/>
        <end position="26"/>
    </location>
</feature>
<feature type="non-terminal residue" evidence="2">
    <location>
        <position position="1"/>
    </location>
</feature>
<evidence type="ECO:0000256" key="1">
    <source>
        <dbReference type="SAM" id="MobiDB-lite"/>
    </source>
</evidence>
<organism evidence="2 3">
    <name type="scientific">Trifolium medium</name>
    <dbReference type="NCBI Taxonomy" id="97028"/>
    <lineage>
        <taxon>Eukaryota</taxon>
        <taxon>Viridiplantae</taxon>
        <taxon>Streptophyta</taxon>
        <taxon>Embryophyta</taxon>
        <taxon>Tracheophyta</taxon>
        <taxon>Spermatophyta</taxon>
        <taxon>Magnoliopsida</taxon>
        <taxon>eudicotyledons</taxon>
        <taxon>Gunneridae</taxon>
        <taxon>Pentapetalae</taxon>
        <taxon>rosids</taxon>
        <taxon>fabids</taxon>
        <taxon>Fabales</taxon>
        <taxon>Fabaceae</taxon>
        <taxon>Papilionoideae</taxon>
        <taxon>50 kb inversion clade</taxon>
        <taxon>NPAAA clade</taxon>
        <taxon>Hologalegina</taxon>
        <taxon>IRL clade</taxon>
        <taxon>Trifolieae</taxon>
        <taxon>Trifolium</taxon>
    </lineage>
</organism>
<protein>
    <submittedName>
        <fullName evidence="2">Uncharacterized protein</fullName>
    </submittedName>
</protein>
<sequence>SVEICRSQDAMTTSTPVPASYPSKSL</sequence>
<name>A0A392UY39_9FABA</name>
<dbReference type="Proteomes" id="UP000265520">
    <property type="component" value="Unassembled WGS sequence"/>
</dbReference>
<accession>A0A392UY39</accession>
<dbReference type="EMBL" id="LXQA011006792">
    <property type="protein sequence ID" value="MCI80936.1"/>
    <property type="molecule type" value="Genomic_DNA"/>
</dbReference>
<reference evidence="2 3" key="1">
    <citation type="journal article" date="2018" name="Front. Plant Sci.">
        <title>Red Clover (Trifolium pratense) and Zigzag Clover (T. medium) - A Picture of Genomic Similarities and Differences.</title>
        <authorList>
            <person name="Dluhosova J."/>
            <person name="Istvanek J."/>
            <person name="Nedelnik J."/>
            <person name="Repkova J."/>
        </authorList>
    </citation>
    <scope>NUCLEOTIDE SEQUENCE [LARGE SCALE GENOMIC DNA]</scope>
    <source>
        <strain evidence="3">cv. 10/8</strain>
        <tissue evidence="2">Leaf</tissue>
    </source>
</reference>
<comment type="caution">
    <text evidence="2">The sequence shown here is derived from an EMBL/GenBank/DDBJ whole genome shotgun (WGS) entry which is preliminary data.</text>
</comment>
<proteinExistence type="predicted"/>
<dbReference type="AlphaFoldDB" id="A0A392UY39"/>
<feature type="compositionally biased region" description="Polar residues" evidence="1">
    <location>
        <begin position="9"/>
        <end position="26"/>
    </location>
</feature>